<dbReference type="CDD" id="cd11393">
    <property type="entry name" value="bHLH_AtbHLH_like"/>
    <property type="match status" value="1"/>
</dbReference>
<keyword evidence="9" id="KW-1185">Reference proteome</keyword>
<dbReference type="SUPFAM" id="SSF47459">
    <property type="entry name" value="HLH, helix-loop-helix DNA-binding domain"/>
    <property type="match status" value="1"/>
</dbReference>
<comment type="caution">
    <text evidence="8">The sequence shown here is derived from an EMBL/GenBank/DDBJ whole genome shotgun (WGS) entry which is preliminary data.</text>
</comment>
<dbReference type="InterPro" id="IPR045239">
    <property type="entry name" value="bHLH95_bHLH"/>
</dbReference>
<proteinExistence type="predicted"/>
<gene>
    <name evidence="8" type="ORF">DVH24_021727</name>
</gene>
<evidence type="ECO:0000256" key="3">
    <source>
        <dbReference type="ARBA" id="ARBA00023125"/>
    </source>
</evidence>
<feature type="compositionally biased region" description="Low complexity" evidence="6">
    <location>
        <begin position="88"/>
        <end position="104"/>
    </location>
</feature>
<keyword evidence="4" id="KW-0804">Transcription</keyword>
<accession>A0A498JXJ6</accession>
<dbReference type="PROSITE" id="PS50888">
    <property type="entry name" value="BHLH"/>
    <property type="match status" value="1"/>
</dbReference>
<keyword evidence="5" id="KW-0539">Nucleus</keyword>
<dbReference type="PANTHER" id="PTHR16223:SF335">
    <property type="entry name" value="TRANSCRIPTION FACTOR BHLH113"/>
    <property type="match status" value="1"/>
</dbReference>
<dbReference type="AlphaFoldDB" id="A0A498JXJ6"/>
<dbReference type="GO" id="GO:0000981">
    <property type="term" value="F:DNA-binding transcription factor activity, RNA polymerase II-specific"/>
    <property type="evidence" value="ECO:0007669"/>
    <property type="project" value="TreeGrafter"/>
</dbReference>
<dbReference type="Gene3D" id="4.10.280.10">
    <property type="entry name" value="Helix-loop-helix DNA-binding domain"/>
    <property type="match status" value="1"/>
</dbReference>
<dbReference type="InterPro" id="IPR036638">
    <property type="entry name" value="HLH_DNA-bd_sf"/>
</dbReference>
<evidence type="ECO:0000256" key="5">
    <source>
        <dbReference type="ARBA" id="ARBA00023242"/>
    </source>
</evidence>
<evidence type="ECO:0000256" key="4">
    <source>
        <dbReference type="ARBA" id="ARBA00023163"/>
    </source>
</evidence>
<protein>
    <recommendedName>
        <fullName evidence="7">BHLH domain-containing protein</fullName>
    </recommendedName>
</protein>
<sequence length="271" mass="29305">MAESGGFEGDHLAVTEGTSFSQLLFAADEVVNLAVNSDQTFNYTCSSTYPTEIKPPKMLCFGNYDHQTDVNGVEIGFSETAKKSAVTCSGSSSVSSTSTASISALPKSNNKRRNGLAPISNTTTPTTQRATKKTKSENRTSAGNGKRKEKLGERITALQQLVSPYGKTDTASVLHEAMGYIRFLQEQVQVLCSPYLQRLEPPSLPVHGGVGEVKQEAGRSDLRSRGLCLVPMEYTMHIANSNGADFWLPAMATNTNINPVSSPSTNYRMEY</sequence>
<dbReference type="GO" id="GO:0000978">
    <property type="term" value="F:RNA polymerase II cis-regulatory region sequence-specific DNA binding"/>
    <property type="evidence" value="ECO:0007669"/>
    <property type="project" value="TreeGrafter"/>
</dbReference>
<keyword evidence="3" id="KW-0238">DNA-binding</keyword>
<evidence type="ECO:0000256" key="1">
    <source>
        <dbReference type="ARBA" id="ARBA00004123"/>
    </source>
</evidence>
<comment type="subcellular location">
    <subcellularLocation>
        <location evidence="1">Nucleus</location>
    </subcellularLocation>
</comment>
<keyword evidence="2" id="KW-0805">Transcription regulation</keyword>
<organism evidence="8 9">
    <name type="scientific">Malus domestica</name>
    <name type="common">Apple</name>
    <name type="synonym">Pyrus malus</name>
    <dbReference type="NCBI Taxonomy" id="3750"/>
    <lineage>
        <taxon>Eukaryota</taxon>
        <taxon>Viridiplantae</taxon>
        <taxon>Streptophyta</taxon>
        <taxon>Embryophyta</taxon>
        <taxon>Tracheophyta</taxon>
        <taxon>Spermatophyta</taxon>
        <taxon>Magnoliopsida</taxon>
        <taxon>eudicotyledons</taxon>
        <taxon>Gunneridae</taxon>
        <taxon>Pentapetalae</taxon>
        <taxon>rosids</taxon>
        <taxon>fabids</taxon>
        <taxon>Rosales</taxon>
        <taxon>Rosaceae</taxon>
        <taxon>Amygdaloideae</taxon>
        <taxon>Maleae</taxon>
        <taxon>Malus</taxon>
    </lineage>
</organism>
<dbReference type="PANTHER" id="PTHR16223">
    <property type="entry name" value="TRANSCRIPTION FACTOR BHLH83-RELATED"/>
    <property type="match status" value="1"/>
</dbReference>
<evidence type="ECO:0000256" key="6">
    <source>
        <dbReference type="SAM" id="MobiDB-lite"/>
    </source>
</evidence>
<feature type="domain" description="BHLH" evidence="7">
    <location>
        <begin position="135"/>
        <end position="184"/>
    </location>
</feature>
<evidence type="ECO:0000313" key="8">
    <source>
        <dbReference type="EMBL" id="RXH99925.1"/>
    </source>
</evidence>
<dbReference type="InterPro" id="IPR045843">
    <property type="entry name" value="IND-like"/>
</dbReference>
<dbReference type="GO" id="GO:0005634">
    <property type="term" value="C:nucleus"/>
    <property type="evidence" value="ECO:0007669"/>
    <property type="project" value="UniProtKB-SubCell"/>
</dbReference>
<dbReference type="EMBL" id="RDQH01000331">
    <property type="protein sequence ID" value="RXH99925.1"/>
    <property type="molecule type" value="Genomic_DNA"/>
</dbReference>
<dbReference type="InterPro" id="IPR011598">
    <property type="entry name" value="bHLH_dom"/>
</dbReference>
<feature type="region of interest" description="Disordered" evidence="6">
    <location>
        <begin position="88"/>
        <end position="152"/>
    </location>
</feature>
<evidence type="ECO:0000256" key="2">
    <source>
        <dbReference type="ARBA" id="ARBA00023015"/>
    </source>
</evidence>
<dbReference type="FunFam" id="4.10.280.10:FF:000123">
    <property type="entry name" value="Transcription factor bHLH113"/>
    <property type="match status" value="1"/>
</dbReference>
<evidence type="ECO:0000259" key="7">
    <source>
        <dbReference type="PROSITE" id="PS50888"/>
    </source>
</evidence>
<reference evidence="8 9" key="1">
    <citation type="submission" date="2018-10" db="EMBL/GenBank/DDBJ databases">
        <title>A high-quality apple genome assembly.</title>
        <authorList>
            <person name="Hu J."/>
        </authorList>
    </citation>
    <scope>NUCLEOTIDE SEQUENCE [LARGE SCALE GENOMIC DNA]</scope>
    <source>
        <strain evidence="9">cv. HFTH1</strain>
        <tissue evidence="8">Young leaf</tissue>
    </source>
</reference>
<name>A0A498JXJ6_MALDO</name>
<evidence type="ECO:0000313" key="9">
    <source>
        <dbReference type="Proteomes" id="UP000290289"/>
    </source>
</evidence>
<dbReference type="GO" id="GO:0046983">
    <property type="term" value="F:protein dimerization activity"/>
    <property type="evidence" value="ECO:0007669"/>
    <property type="project" value="InterPro"/>
</dbReference>
<dbReference type="Proteomes" id="UP000290289">
    <property type="component" value="Chromosome 5"/>
</dbReference>